<proteinExistence type="predicted"/>
<dbReference type="NCBIfam" id="NF045716">
    <property type="entry name" value="sulf_resp_HmcE"/>
    <property type="match status" value="1"/>
</dbReference>
<evidence type="ECO:0000313" key="3">
    <source>
        <dbReference type="Proteomes" id="UP000198870"/>
    </source>
</evidence>
<dbReference type="STRING" id="419481.SAMN05216233_11517"/>
<name>A0A1G5HN64_9BACT</name>
<sequence>MYQFITGPLLWLSFSVFFIGCLVHVVLYVKNLDQDLDRVSYSSNIGWGIRGAFRSLFFWMLPFGTRSWRVKPVYTVIFYLFHLCAVIAPLFLCAHAVILKLRWGIAVPTLPDAVADWMTVGVMVAALAMVIRRVVLPEVRLLTTSRELGALFIAVAPFATGYIAYHQIGDSTFWTLAHILSGEMLLVAIPFTKLSHVVLFFCSRIQIGMDFGVKRGGMKSAGMPV</sequence>
<protein>
    <recommendedName>
        <fullName evidence="4">Nitrate reductase gamma subunit</fullName>
    </recommendedName>
</protein>
<organism evidence="2 3">
    <name type="scientific">Desulfoluna spongiiphila</name>
    <dbReference type="NCBI Taxonomy" id="419481"/>
    <lineage>
        <taxon>Bacteria</taxon>
        <taxon>Pseudomonadati</taxon>
        <taxon>Thermodesulfobacteriota</taxon>
        <taxon>Desulfobacteria</taxon>
        <taxon>Desulfobacterales</taxon>
        <taxon>Desulfolunaceae</taxon>
        <taxon>Desulfoluna</taxon>
    </lineage>
</organism>
<feature type="transmembrane region" description="Helical" evidence="1">
    <location>
        <begin position="9"/>
        <end position="29"/>
    </location>
</feature>
<evidence type="ECO:0008006" key="4">
    <source>
        <dbReference type="Google" id="ProtNLM"/>
    </source>
</evidence>
<dbReference type="Gene3D" id="1.20.950.20">
    <property type="entry name" value="Transmembrane di-heme cytochromes, Chain C"/>
    <property type="match status" value="1"/>
</dbReference>
<feature type="transmembrane region" description="Helical" evidence="1">
    <location>
        <begin position="41"/>
        <end position="61"/>
    </location>
</feature>
<evidence type="ECO:0000256" key="1">
    <source>
        <dbReference type="SAM" id="Phobius"/>
    </source>
</evidence>
<dbReference type="AlphaFoldDB" id="A0A1G5HN64"/>
<reference evidence="2 3" key="1">
    <citation type="submission" date="2016-10" db="EMBL/GenBank/DDBJ databases">
        <authorList>
            <person name="de Groot N.N."/>
        </authorList>
    </citation>
    <scope>NUCLEOTIDE SEQUENCE [LARGE SCALE GENOMIC DNA]</scope>
    <source>
        <strain evidence="2 3">AA1</strain>
    </source>
</reference>
<evidence type="ECO:0000313" key="2">
    <source>
        <dbReference type="EMBL" id="SCY65312.1"/>
    </source>
</evidence>
<dbReference type="Proteomes" id="UP000198870">
    <property type="component" value="Unassembled WGS sequence"/>
</dbReference>
<dbReference type="OrthoDB" id="5450521at2"/>
<keyword evidence="1" id="KW-0812">Transmembrane</keyword>
<feature type="transmembrane region" description="Helical" evidence="1">
    <location>
        <begin position="148"/>
        <end position="165"/>
    </location>
</feature>
<dbReference type="InterPro" id="IPR036197">
    <property type="entry name" value="NarG-like_sf"/>
</dbReference>
<feature type="transmembrane region" description="Helical" evidence="1">
    <location>
        <begin position="73"/>
        <end position="97"/>
    </location>
</feature>
<gene>
    <name evidence="2" type="ORF">SAMN05216233_11517</name>
</gene>
<dbReference type="SUPFAM" id="SSF103501">
    <property type="entry name" value="Respiratory nitrate reductase 1 gamma chain"/>
    <property type="match status" value="1"/>
</dbReference>
<feature type="transmembrane region" description="Helical" evidence="1">
    <location>
        <begin position="117"/>
        <end position="136"/>
    </location>
</feature>
<keyword evidence="1" id="KW-1133">Transmembrane helix</keyword>
<keyword evidence="3" id="KW-1185">Reference proteome</keyword>
<dbReference type="RefSeq" id="WP_092212676.1">
    <property type="nucleotide sequence ID" value="NZ_FMUX01000015.1"/>
</dbReference>
<dbReference type="InterPro" id="IPR054903">
    <property type="entry name" value="sulf_resp_HmcE"/>
</dbReference>
<dbReference type="EMBL" id="FMUX01000015">
    <property type="protein sequence ID" value="SCY65312.1"/>
    <property type="molecule type" value="Genomic_DNA"/>
</dbReference>
<feature type="transmembrane region" description="Helical" evidence="1">
    <location>
        <begin position="185"/>
        <end position="205"/>
    </location>
</feature>
<accession>A0A1G5HN64</accession>
<keyword evidence="1" id="KW-0472">Membrane</keyword>